<protein>
    <submittedName>
        <fullName evidence="2">Uncharacterized protein</fullName>
    </submittedName>
</protein>
<feature type="transmembrane region" description="Helical" evidence="1">
    <location>
        <begin position="131"/>
        <end position="148"/>
    </location>
</feature>
<feature type="transmembrane region" description="Helical" evidence="1">
    <location>
        <begin position="100"/>
        <end position="119"/>
    </location>
</feature>
<evidence type="ECO:0000313" key="2">
    <source>
        <dbReference type="EMBL" id="KAJ8906050.1"/>
    </source>
</evidence>
<dbReference type="PANTHER" id="PTHR34370">
    <property type="entry name" value="OS04G0600100 PROTEIN"/>
    <property type="match status" value="1"/>
</dbReference>
<dbReference type="Proteomes" id="UP001157974">
    <property type="component" value="Unassembled WGS sequence"/>
</dbReference>
<feature type="transmembrane region" description="Helical" evidence="1">
    <location>
        <begin position="230"/>
        <end position="257"/>
    </location>
</feature>
<name>A0AAV8UU13_9RHOD</name>
<evidence type="ECO:0000256" key="1">
    <source>
        <dbReference type="SAM" id="Phobius"/>
    </source>
</evidence>
<feature type="transmembrane region" description="Helical" evidence="1">
    <location>
        <begin position="160"/>
        <end position="183"/>
    </location>
</feature>
<keyword evidence="1" id="KW-0812">Transmembrane</keyword>
<feature type="transmembrane region" description="Helical" evidence="1">
    <location>
        <begin position="189"/>
        <end position="209"/>
    </location>
</feature>
<sequence length="321" mass="34508">MLGFVGLFPGSLRERRRCSGDRRRVLMSSRSVKREGIRVGLEFVGSVGYMAVATGSVSGPNILAGLLMFGSSAVTKAHILPGVSSAYVTADLAMPSRREALLRIAAQFIAATAICNYGLTPIFPPTYTLKTVVYCSLLTMIVCGITLGRPSSNRNLPSAILALTAFFPHYFPSSAAILCAGLENGWTRTALATLILPQVIGLLCGFAYAQRKSPIMLTISKRVSAHQNSLKTYGLAGLIAYGIMNILYYSIVFVVVLSSLNKQELTSKSMASAWVMIWTGSQVTKPARFALAVGTAPFIQTQLVRLGLVKDEPAENDVDEE</sequence>
<dbReference type="EMBL" id="JAMWBK010000004">
    <property type="protein sequence ID" value="KAJ8906050.1"/>
    <property type="molecule type" value="Genomic_DNA"/>
</dbReference>
<dbReference type="PANTHER" id="PTHR34370:SF1">
    <property type="entry name" value="OS04G0600100 PROTEIN"/>
    <property type="match status" value="1"/>
</dbReference>
<proteinExistence type="predicted"/>
<keyword evidence="1" id="KW-0472">Membrane</keyword>
<keyword evidence="3" id="KW-1185">Reference proteome</keyword>
<reference evidence="2 3" key="1">
    <citation type="journal article" date="2023" name="Nat. Commun.">
        <title>Origin of minicircular mitochondrial genomes in red algae.</title>
        <authorList>
            <person name="Lee Y."/>
            <person name="Cho C.H."/>
            <person name="Lee Y.M."/>
            <person name="Park S.I."/>
            <person name="Yang J.H."/>
            <person name="West J.A."/>
            <person name="Bhattacharya D."/>
            <person name="Yoon H.S."/>
        </authorList>
    </citation>
    <scope>NUCLEOTIDE SEQUENCE [LARGE SCALE GENOMIC DNA]</scope>
    <source>
        <strain evidence="2 3">CCMP1338</strain>
        <tissue evidence="2">Whole cell</tissue>
    </source>
</reference>
<accession>A0AAV8UU13</accession>
<organism evidence="2 3">
    <name type="scientific">Rhodosorus marinus</name>
    <dbReference type="NCBI Taxonomy" id="101924"/>
    <lineage>
        <taxon>Eukaryota</taxon>
        <taxon>Rhodophyta</taxon>
        <taxon>Stylonematophyceae</taxon>
        <taxon>Stylonematales</taxon>
        <taxon>Stylonemataceae</taxon>
        <taxon>Rhodosorus</taxon>
    </lineage>
</organism>
<keyword evidence="1" id="KW-1133">Transmembrane helix</keyword>
<gene>
    <name evidence="2" type="ORF">NDN08_002550</name>
</gene>
<evidence type="ECO:0000313" key="3">
    <source>
        <dbReference type="Proteomes" id="UP001157974"/>
    </source>
</evidence>
<comment type="caution">
    <text evidence="2">The sequence shown here is derived from an EMBL/GenBank/DDBJ whole genome shotgun (WGS) entry which is preliminary data.</text>
</comment>
<dbReference type="AlphaFoldDB" id="A0AAV8UU13"/>